<protein>
    <submittedName>
        <fullName evidence="1">Uncharacterized protein</fullName>
    </submittedName>
</protein>
<name>A0A1I0NL15_9RHOB</name>
<dbReference type="Proteomes" id="UP000199167">
    <property type="component" value="Unassembled WGS sequence"/>
</dbReference>
<organism evidence="1 2">
    <name type="scientific">Cognatiyoonia koreensis</name>
    <dbReference type="NCBI Taxonomy" id="364200"/>
    <lineage>
        <taxon>Bacteria</taxon>
        <taxon>Pseudomonadati</taxon>
        <taxon>Pseudomonadota</taxon>
        <taxon>Alphaproteobacteria</taxon>
        <taxon>Rhodobacterales</taxon>
        <taxon>Paracoccaceae</taxon>
        <taxon>Cognatiyoonia</taxon>
    </lineage>
</organism>
<dbReference type="STRING" id="364200.SAMN04488515_0689"/>
<gene>
    <name evidence="1" type="ORF">SAMN04488515_0689</name>
</gene>
<sequence>MKSIAHHMCGLAVCGLFASPATGQELTADRAGMGALRFFAENCLDSAPSFNDTHRLMQQRSQSIGVTLFSDGPNLELFARDEKCVCAASFIVWHTHLPNVIQNLHYVVKEEARIAWRSATKEPTKITLDFEGTEAFVGIGYRETTNDRVLVVSTMIEREGSCPA</sequence>
<dbReference type="RefSeq" id="WP_089990288.1">
    <property type="nucleotide sequence ID" value="NZ_FOIZ01000001.1"/>
</dbReference>
<reference evidence="1 2" key="1">
    <citation type="submission" date="2016-10" db="EMBL/GenBank/DDBJ databases">
        <authorList>
            <person name="de Groot N.N."/>
        </authorList>
    </citation>
    <scope>NUCLEOTIDE SEQUENCE [LARGE SCALE GENOMIC DNA]</scope>
    <source>
        <strain evidence="1 2">DSM 17925</strain>
    </source>
</reference>
<accession>A0A1I0NL15</accession>
<evidence type="ECO:0000313" key="2">
    <source>
        <dbReference type="Proteomes" id="UP000199167"/>
    </source>
</evidence>
<dbReference type="AlphaFoldDB" id="A0A1I0NL15"/>
<proteinExistence type="predicted"/>
<dbReference type="EMBL" id="FOIZ01000001">
    <property type="protein sequence ID" value="SEW02151.1"/>
    <property type="molecule type" value="Genomic_DNA"/>
</dbReference>
<evidence type="ECO:0000313" key="1">
    <source>
        <dbReference type="EMBL" id="SEW02151.1"/>
    </source>
</evidence>
<keyword evidence="2" id="KW-1185">Reference proteome</keyword>